<evidence type="ECO:0000256" key="1">
    <source>
        <dbReference type="SAM" id="Phobius"/>
    </source>
</evidence>
<reference evidence="2 3" key="1">
    <citation type="submission" date="2016-10" db="EMBL/GenBank/DDBJ databases">
        <authorList>
            <person name="de Groot N.N."/>
        </authorList>
    </citation>
    <scope>NUCLEOTIDE SEQUENCE [LARGE SCALE GENOMIC DNA]</scope>
    <source>
        <strain evidence="2 3">R-24608</strain>
    </source>
</reference>
<keyword evidence="3" id="KW-1185">Reference proteome</keyword>
<dbReference type="OrthoDB" id="9007099at2"/>
<evidence type="ECO:0000313" key="3">
    <source>
        <dbReference type="Proteomes" id="UP000183656"/>
    </source>
</evidence>
<dbReference type="RefSeq" id="WP_054255788.1">
    <property type="nucleotide sequence ID" value="NZ_CYIG01000009.1"/>
</dbReference>
<sequence>MDQLVQAVIAVMGPAAIWLSQSRSVQVQRWACIVGLASQPFWFWATWESGQWGVFVVSLVCAAAWVKGLWVHWLAPRPADGLGTIQLTPDSKRP</sequence>
<gene>
    <name evidence="2" type="ORF">SAMN04489707_1005117</name>
</gene>
<proteinExistence type="predicted"/>
<evidence type="ECO:0000313" key="2">
    <source>
        <dbReference type="EMBL" id="SFU47892.1"/>
    </source>
</evidence>
<keyword evidence="1" id="KW-1133">Transmembrane helix</keyword>
<accession>A0A1I7GHC1</accession>
<keyword evidence="1" id="KW-0812">Transmembrane</keyword>
<name>A0A1I7GHC1_9BURK</name>
<dbReference type="STRING" id="343013.SAMN04489707_1005117"/>
<organism evidence="2 3">
    <name type="scientific">Paenacidovorax caeni</name>
    <dbReference type="NCBI Taxonomy" id="343013"/>
    <lineage>
        <taxon>Bacteria</taxon>
        <taxon>Pseudomonadati</taxon>
        <taxon>Pseudomonadota</taxon>
        <taxon>Betaproteobacteria</taxon>
        <taxon>Burkholderiales</taxon>
        <taxon>Comamonadaceae</taxon>
        <taxon>Paenacidovorax</taxon>
    </lineage>
</organism>
<dbReference type="AlphaFoldDB" id="A0A1I7GHC1"/>
<feature type="transmembrane region" description="Helical" evidence="1">
    <location>
        <begin position="51"/>
        <end position="70"/>
    </location>
</feature>
<dbReference type="EMBL" id="FPBX01000005">
    <property type="protein sequence ID" value="SFU47892.1"/>
    <property type="molecule type" value="Genomic_DNA"/>
</dbReference>
<protein>
    <submittedName>
        <fullName evidence="2">Uncharacterized protein</fullName>
    </submittedName>
</protein>
<dbReference type="Proteomes" id="UP000183656">
    <property type="component" value="Unassembled WGS sequence"/>
</dbReference>
<keyword evidence="1" id="KW-0472">Membrane</keyword>